<keyword evidence="2" id="KW-1185">Reference proteome</keyword>
<name>A0AAN9TR39_9HEMI</name>
<organism evidence="1 2">
    <name type="scientific">Parthenolecanium corni</name>
    <dbReference type="NCBI Taxonomy" id="536013"/>
    <lineage>
        <taxon>Eukaryota</taxon>
        <taxon>Metazoa</taxon>
        <taxon>Ecdysozoa</taxon>
        <taxon>Arthropoda</taxon>
        <taxon>Hexapoda</taxon>
        <taxon>Insecta</taxon>
        <taxon>Pterygota</taxon>
        <taxon>Neoptera</taxon>
        <taxon>Paraneoptera</taxon>
        <taxon>Hemiptera</taxon>
        <taxon>Sternorrhyncha</taxon>
        <taxon>Coccoidea</taxon>
        <taxon>Coccidae</taxon>
        <taxon>Parthenolecanium</taxon>
    </lineage>
</organism>
<accession>A0AAN9TR39</accession>
<comment type="caution">
    <text evidence="1">The sequence shown here is derived from an EMBL/GenBank/DDBJ whole genome shotgun (WGS) entry which is preliminary data.</text>
</comment>
<gene>
    <name evidence="1" type="ORF">V9T40_008182</name>
</gene>
<protein>
    <submittedName>
        <fullName evidence="1">Uncharacterized protein</fullName>
    </submittedName>
</protein>
<reference evidence="1 2" key="1">
    <citation type="submission" date="2024-03" db="EMBL/GenBank/DDBJ databases">
        <title>Adaptation during the transition from Ophiocordyceps entomopathogen to insect associate is accompanied by gene loss and intensified selection.</title>
        <authorList>
            <person name="Ward C.M."/>
            <person name="Onetto C.A."/>
            <person name="Borneman A.R."/>
        </authorList>
    </citation>
    <scope>NUCLEOTIDE SEQUENCE [LARGE SCALE GENOMIC DNA]</scope>
    <source>
        <strain evidence="1">AWRI1</strain>
        <tissue evidence="1">Single Adult Female</tissue>
    </source>
</reference>
<sequence length="131" mass="15143">MTIPINVFDERVESEWFGETSYLVGTRTHGIPNIQCQLDGAPFILFGLKREYGLTLFPYVDNQADPFVTTAYLVPPVGHTPDFSLERIILGEDFLQRYIHLVNPGLMEITLHNAMGHLVRKRYQLRHRMRA</sequence>
<dbReference type="EMBL" id="JBBCAQ010000008">
    <property type="protein sequence ID" value="KAK7602593.1"/>
    <property type="molecule type" value="Genomic_DNA"/>
</dbReference>
<dbReference type="AlphaFoldDB" id="A0AAN9TR39"/>
<proteinExistence type="predicted"/>
<dbReference type="Proteomes" id="UP001367676">
    <property type="component" value="Unassembled WGS sequence"/>
</dbReference>
<evidence type="ECO:0000313" key="1">
    <source>
        <dbReference type="EMBL" id="KAK7602593.1"/>
    </source>
</evidence>
<evidence type="ECO:0000313" key="2">
    <source>
        <dbReference type="Proteomes" id="UP001367676"/>
    </source>
</evidence>